<dbReference type="EMBL" id="CM023489">
    <property type="protein sequence ID" value="KAH6921857.1"/>
    <property type="molecule type" value="Genomic_DNA"/>
</dbReference>
<proteinExistence type="predicted"/>
<keyword evidence="2" id="KW-1185">Reference proteome</keyword>
<name>A0ACB7RH08_HYAAI</name>
<accession>A0ACB7RH08</accession>
<evidence type="ECO:0000313" key="1">
    <source>
        <dbReference type="EMBL" id="KAH6921857.1"/>
    </source>
</evidence>
<reference evidence="1" key="1">
    <citation type="submission" date="2020-05" db="EMBL/GenBank/DDBJ databases">
        <title>Large-scale comparative analyses of tick genomes elucidate their genetic diversity and vector capacities.</title>
        <authorList>
            <person name="Jia N."/>
            <person name="Wang J."/>
            <person name="Shi W."/>
            <person name="Du L."/>
            <person name="Sun Y."/>
            <person name="Zhan W."/>
            <person name="Jiang J."/>
            <person name="Wang Q."/>
            <person name="Zhang B."/>
            <person name="Ji P."/>
            <person name="Sakyi L.B."/>
            <person name="Cui X."/>
            <person name="Yuan T."/>
            <person name="Jiang B."/>
            <person name="Yang W."/>
            <person name="Lam T.T.-Y."/>
            <person name="Chang Q."/>
            <person name="Ding S."/>
            <person name="Wang X."/>
            <person name="Zhu J."/>
            <person name="Ruan X."/>
            <person name="Zhao L."/>
            <person name="Wei J."/>
            <person name="Que T."/>
            <person name="Du C."/>
            <person name="Cheng J."/>
            <person name="Dai P."/>
            <person name="Han X."/>
            <person name="Huang E."/>
            <person name="Gao Y."/>
            <person name="Liu J."/>
            <person name="Shao H."/>
            <person name="Ye R."/>
            <person name="Li L."/>
            <person name="Wei W."/>
            <person name="Wang X."/>
            <person name="Wang C."/>
            <person name="Yang T."/>
            <person name="Huo Q."/>
            <person name="Li W."/>
            <person name="Guo W."/>
            <person name="Chen H."/>
            <person name="Zhou L."/>
            <person name="Ni X."/>
            <person name="Tian J."/>
            <person name="Zhou Y."/>
            <person name="Sheng Y."/>
            <person name="Liu T."/>
            <person name="Pan Y."/>
            <person name="Xia L."/>
            <person name="Li J."/>
            <person name="Zhao F."/>
            <person name="Cao W."/>
        </authorList>
    </citation>
    <scope>NUCLEOTIDE SEQUENCE</scope>
    <source>
        <strain evidence="1">Hyas-2018</strain>
    </source>
</reference>
<gene>
    <name evidence="1" type="ORF">HPB50_005418</name>
</gene>
<dbReference type="Proteomes" id="UP000821845">
    <property type="component" value="Chromosome 9"/>
</dbReference>
<protein>
    <submittedName>
        <fullName evidence="1">Uncharacterized protein</fullName>
    </submittedName>
</protein>
<sequence>MADHGRPVLHRPCDTVSGANWRPTRFADELTLVRYACCVCRVIPSTTVLLPCSHALCEQCLAGCVVQDGGSVCPVDHEPFSEDECQKNRLPAKKKRNLQAHCWNEGDGCEFVGTIEAVLLHFDRECAFHAIQCPRCEQRILRKDIAAHYVARCCLPNSPYANDASPGMLGSSLESRDMSTLQDQLSTLQGQMNEVLELCRGTDIARTQGISRAVSGSEDSFLREIKSIEASICSMVTRKLNAGLEELKVHIGDPCSDHIATIQSQVNELVEQCRAHDASRLEQMESVLRESVSHLMSHGNRVEANLFSRLEDAQQSLQRSAASLQQNIHSSERESASAVATLREPDGTSVRQEMRLILRKLDAFARASLSTLEFLRQQAYRNDDKPWLSRVAPQLHCCWMTRDDKMRTFLCLTSAEKIFQLKPKDCIEYEDWTHNDAYVKLGLFNEERLEPVLL</sequence>
<evidence type="ECO:0000313" key="2">
    <source>
        <dbReference type="Proteomes" id="UP000821845"/>
    </source>
</evidence>
<comment type="caution">
    <text evidence="1">The sequence shown here is derived from an EMBL/GenBank/DDBJ whole genome shotgun (WGS) entry which is preliminary data.</text>
</comment>
<organism evidence="1 2">
    <name type="scientific">Hyalomma asiaticum</name>
    <name type="common">Tick</name>
    <dbReference type="NCBI Taxonomy" id="266040"/>
    <lineage>
        <taxon>Eukaryota</taxon>
        <taxon>Metazoa</taxon>
        <taxon>Ecdysozoa</taxon>
        <taxon>Arthropoda</taxon>
        <taxon>Chelicerata</taxon>
        <taxon>Arachnida</taxon>
        <taxon>Acari</taxon>
        <taxon>Parasitiformes</taxon>
        <taxon>Ixodida</taxon>
        <taxon>Ixodoidea</taxon>
        <taxon>Ixodidae</taxon>
        <taxon>Hyalomminae</taxon>
        <taxon>Hyalomma</taxon>
    </lineage>
</organism>